<accession>A0A1T5GDY9</accession>
<dbReference type="Proteomes" id="UP000191112">
    <property type="component" value="Unassembled WGS sequence"/>
</dbReference>
<keyword evidence="3" id="KW-1185">Reference proteome</keyword>
<feature type="chain" id="PRO_5012459519" description="DUF4468 domain-containing protein" evidence="1">
    <location>
        <begin position="23"/>
        <end position="227"/>
    </location>
</feature>
<evidence type="ECO:0000313" key="2">
    <source>
        <dbReference type="EMBL" id="SKC06487.1"/>
    </source>
</evidence>
<reference evidence="2 3" key="1">
    <citation type="submission" date="2017-02" db="EMBL/GenBank/DDBJ databases">
        <authorList>
            <person name="Peterson S.W."/>
        </authorList>
    </citation>
    <scope>NUCLEOTIDE SEQUENCE [LARGE SCALE GENOMIC DNA]</scope>
    <source>
        <strain evidence="2 3">DSM 22323</strain>
    </source>
</reference>
<evidence type="ECO:0000313" key="3">
    <source>
        <dbReference type="Proteomes" id="UP000191112"/>
    </source>
</evidence>
<organism evidence="2 3">
    <name type="scientific">Soonwooa buanensis</name>
    <dbReference type="NCBI Taxonomy" id="619805"/>
    <lineage>
        <taxon>Bacteria</taxon>
        <taxon>Pseudomonadati</taxon>
        <taxon>Bacteroidota</taxon>
        <taxon>Flavobacteriia</taxon>
        <taxon>Flavobacteriales</taxon>
        <taxon>Weeksellaceae</taxon>
        <taxon>Chryseobacterium group</taxon>
        <taxon>Soonwooa</taxon>
    </lineage>
</organism>
<dbReference type="AlphaFoldDB" id="A0A1T5GDY9"/>
<evidence type="ECO:0008006" key="4">
    <source>
        <dbReference type="Google" id="ProtNLM"/>
    </source>
</evidence>
<name>A0A1T5GDY9_9FLAO</name>
<feature type="signal peptide" evidence="1">
    <location>
        <begin position="1"/>
        <end position="22"/>
    </location>
</feature>
<gene>
    <name evidence="2" type="ORF">SAMN05660477_02755</name>
</gene>
<proteinExistence type="predicted"/>
<dbReference type="EMBL" id="FUYZ01000011">
    <property type="protein sequence ID" value="SKC06487.1"/>
    <property type="molecule type" value="Genomic_DNA"/>
</dbReference>
<keyword evidence="1" id="KW-0732">Signal</keyword>
<evidence type="ECO:0000256" key="1">
    <source>
        <dbReference type="SAM" id="SignalP"/>
    </source>
</evidence>
<sequence length="227" mass="26463">MKKISFLVILFNSIFIFSQTTAVIESYNSSLKHAHLKGFINMKLNYVEDLNYDIKPYIDSLFIEKSIPYKKLTNIDFNIFENFSPKYGNGKIEKYLSQLCDEGNFDSVIIIKAFGDKNNKYNILASDLSPDLDFGIVSFENPKNKIMYYNNIIFLYYSKKEGKLKYPISGKKENLFYDLNPIKFEDVVFDASTKNLIDANTKKNSFLIDLKNRLKLNFNKMIESLKD</sequence>
<protein>
    <recommendedName>
        <fullName evidence="4">DUF4468 domain-containing protein</fullName>
    </recommendedName>
</protein>